<dbReference type="AlphaFoldDB" id="A0A8D8AB61"/>
<reference evidence="2" key="1">
    <citation type="submission" date="2021-05" db="EMBL/GenBank/DDBJ databases">
        <authorList>
            <person name="Alioto T."/>
            <person name="Alioto T."/>
            <person name="Gomez Garrido J."/>
        </authorList>
    </citation>
    <scope>NUCLEOTIDE SEQUENCE</scope>
</reference>
<accession>A0A8D8AB61</accession>
<name>A0A8D8AB61_CULPI</name>
<dbReference type="EMBL" id="HBUE01021171">
    <property type="protein sequence ID" value="CAG6452674.1"/>
    <property type="molecule type" value="Transcribed_RNA"/>
</dbReference>
<feature type="chain" id="PRO_5036260372" evidence="1">
    <location>
        <begin position="36"/>
        <end position="104"/>
    </location>
</feature>
<evidence type="ECO:0000313" key="2">
    <source>
        <dbReference type="EMBL" id="CAG6452674.1"/>
    </source>
</evidence>
<proteinExistence type="predicted"/>
<dbReference type="EMBL" id="HBUE01339870">
    <property type="protein sequence ID" value="CAG6597850.1"/>
    <property type="molecule type" value="Transcribed_RNA"/>
</dbReference>
<evidence type="ECO:0000256" key="1">
    <source>
        <dbReference type="SAM" id="SignalP"/>
    </source>
</evidence>
<keyword evidence="1" id="KW-0732">Signal</keyword>
<protein>
    <submittedName>
        <fullName evidence="2">(northern house mosquito) hypothetical protein</fullName>
    </submittedName>
</protein>
<sequence>MQSMALTCGCWPISWLDSHVFFKLLLLIKLSVCWSSVCSSWSEPVENLRPGAGSDPLGVRIVQPVEATVDWMIEGLDAHSSGIVSVQMLRSAVSLSVHWPPLEP</sequence>
<dbReference type="EMBL" id="HBUE01021172">
    <property type="protein sequence ID" value="CAG6452675.1"/>
    <property type="molecule type" value="Transcribed_RNA"/>
</dbReference>
<feature type="signal peptide" evidence="1">
    <location>
        <begin position="1"/>
        <end position="35"/>
    </location>
</feature>
<dbReference type="EMBL" id="HBUE01233015">
    <property type="protein sequence ID" value="CAG6545688.1"/>
    <property type="molecule type" value="Transcribed_RNA"/>
</dbReference>
<organism evidence="2">
    <name type="scientific">Culex pipiens</name>
    <name type="common">House mosquito</name>
    <dbReference type="NCBI Taxonomy" id="7175"/>
    <lineage>
        <taxon>Eukaryota</taxon>
        <taxon>Metazoa</taxon>
        <taxon>Ecdysozoa</taxon>
        <taxon>Arthropoda</taxon>
        <taxon>Hexapoda</taxon>
        <taxon>Insecta</taxon>
        <taxon>Pterygota</taxon>
        <taxon>Neoptera</taxon>
        <taxon>Endopterygota</taxon>
        <taxon>Diptera</taxon>
        <taxon>Nematocera</taxon>
        <taxon>Culicoidea</taxon>
        <taxon>Culicidae</taxon>
        <taxon>Culicinae</taxon>
        <taxon>Culicini</taxon>
        <taxon>Culex</taxon>
        <taxon>Culex</taxon>
    </lineage>
</organism>
<dbReference type="EMBL" id="HBUE01339871">
    <property type="protein sequence ID" value="CAG6597851.1"/>
    <property type="molecule type" value="Transcribed_RNA"/>
</dbReference>
<dbReference type="EMBL" id="HBUE01233014">
    <property type="protein sequence ID" value="CAG6545687.1"/>
    <property type="molecule type" value="Transcribed_RNA"/>
</dbReference>